<organism evidence="2 3">
    <name type="scientific">Paenibacillus alginolyticus</name>
    <dbReference type="NCBI Taxonomy" id="59839"/>
    <lineage>
        <taxon>Bacteria</taxon>
        <taxon>Bacillati</taxon>
        <taxon>Bacillota</taxon>
        <taxon>Bacilli</taxon>
        <taxon>Bacillales</taxon>
        <taxon>Paenibacillaceae</taxon>
        <taxon>Paenibacillus</taxon>
    </lineage>
</organism>
<dbReference type="RefSeq" id="WP_127527996.1">
    <property type="nucleotide sequence ID" value="NZ_JAMDMW010000126.1"/>
</dbReference>
<protein>
    <submittedName>
        <fullName evidence="2">Uncharacterized protein</fullName>
    </submittedName>
</protein>
<gene>
    <name evidence="2" type="ORF">M5X19_31960</name>
</gene>
<dbReference type="Proteomes" id="UP001527099">
    <property type="component" value="Unassembled WGS sequence"/>
</dbReference>
<keyword evidence="3" id="KW-1185">Reference proteome</keyword>
<keyword evidence="1" id="KW-1133">Transmembrane helix</keyword>
<dbReference type="EMBL" id="JAMDMX010000143">
    <property type="protein sequence ID" value="MCY9697439.1"/>
    <property type="molecule type" value="Genomic_DNA"/>
</dbReference>
<evidence type="ECO:0000256" key="1">
    <source>
        <dbReference type="SAM" id="Phobius"/>
    </source>
</evidence>
<evidence type="ECO:0000313" key="2">
    <source>
        <dbReference type="EMBL" id="MCY9697439.1"/>
    </source>
</evidence>
<evidence type="ECO:0000313" key="3">
    <source>
        <dbReference type="Proteomes" id="UP001527099"/>
    </source>
</evidence>
<reference evidence="2 3" key="1">
    <citation type="submission" date="2022-05" db="EMBL/GenBank/DDBJ databases">
        <title>Genome Sequencing of Bee-Associated Microbes.</title>
        <authorList>
            <person name="Dunlap C."/>
        </authorList>
    </citation>
    <scope>NUCLEOTIDE SEQUENCE [LARGE SCALE GENOMIC DNA]</scope>
    <source>
        <strain evidence="2 3">NRRL B-14421</strain>
    </source>
</reference>
<name>A0ABT4GMJ7_9BACL</name>
<feature type="transmembrane region" description="Helical" evidence="1">
    <location>
        <begin position="6"/>
        <end position="24"/>
    </location>
</feature>
<keyword evidence="1" id="KW-0812">Transmembrane</keyword>
<accession>A0ABT4GMJ7</accession>
<comment type="caution">
    <text evidence="2">The sequence shown here is derived from an EMBL/GenBank/DDBJ whole genome shotgun (WGS) entry which is preliminary data.</text>
</comment>
<keyword evidence="1" id="KW-0472">Membrane</keyword>
<sequence length="131" mass="15732">MSIFVQLILFLIALAIICLASMWYTRMLVDKMVFAKHRDLEAITSTGDIPQAWSEHYVRRMIRLRETGKEDQLGRVHRAARKSYLRRLARLSEYVRRTRFVENEETRKHALRSLNRLDREWRTSANEPFPR</sequence>
<proteinExistence type="predicted"/>